<organism evidence="2 3">
    <name type="scientific">Phormidesmis priestleyi Ana</name>
    <dbReference type="NCBI Taxonomy" id="1666911"/>
    <lineage>
        <taxon>Bacteria</taxon>
        <taxon>Bacillati</taxon>
        <taxon>Cyanobacteriota</taxon>
        <taxon>Cyanophyceae</taxon>
        <taxon>Leptolyngbyales</taxon>
        <taxon>Leptolyngbyaceae</taxon>
        <taxon>Phormidesmis</taxon>
    </lineage>
</organism>
<dbReference type="AlphaFoldDB" id="A0A0P7YQD2"/>
<proteinExistence type="predicted"/>
<dbReference type="EMBL" id="LJZR01000048">
    <property type="protein sequence ID" value="KPQ32710.1"/>
    <property type="molecule type" value="Genomic_DNA"/>
</dbReference>
<evidence type="ECO:0000256" key="1">
    <source>
        <dbReference type="SAM" id="SignalP"/>
    </source>
</evidence>
<protein>
    <recommendedName>
        <fullName evidence="4">DUF5666 domain-containing protein</fullName>
    </recommendedName>
</protein>
<dbReference type="Proteomes" id="UP000050465">
    <property type="component" value="Unassembled WGS sequence"/>
</dbReference>
<sequence length="272" mass="29356">MTNAMNNTLLKRVAGSKRLIAALLLAASAAILPSCAPAEISSPEEATGNVTTEEVASGAEGLIGETVSIRSEVEDTVGDDSFLLEDDRLFGGEDILVINASGEPFVLAEGDDTDVQVTGEVAQLVIADVEREYSLSLDPTLYADYEDRPVVIAQSIALSPDPGDITRNPEAYYNQRIAVEGEVEDKLSPTTFTIDEDQLFAGEDLLVLAQGVTPETNDGETVTVTGILRPYIQTEFERDYDLDWDLSVEQQIEAEYSERPVFVADGVYPSAL</sequence>
<gene>
    <name evidence="2" type="ORF">HLUCCA11_20775</name>
</gene>
<name>A0A0P7YQD2_9CYAN</name>
<dbReference type="STRING" id="1666911.HLUCCA11_20775"/>
<evidence type="ECO:0008006" key="4">
    <source>
        <dbReference type="Google" id="ProtNLM"/>
    </source>
</evidence>
<comment type="caution">
    <text evidence="2">The sequence shown here is derived from an EMBL/GenBank/DDBJ whole genome shotgun (WGS) entry which is preliminary data.</text>
</comment>
<reference evidence="2 3" key="1">
    <citation type="submission" date="2015-09" db="EMBL/GenBank/DDBJ databases">
        <title>Identification and resolution of microdiversity through metagenomic sequencing of parallel consortia.</title>
        <authorList>
            <person name="Nelson W.C."/>
            <person name="Romine M.F."/>
            <person name="Lindemann S.R."/>
        </authorList>
    </citation>
    <scope>NUCLEOTIDE SEQUENCE [LARGE SCALE GENOMIC DNA]</scope>
    <source>
        <strain evidence="2">Ana</strain>
    </source>
</reference>
<keyword evidence="1" id="KW-0732">Signal</keyword>
<dbReference type="PATRIC" id="fig|1666911.3.peg.3099"/>
<feature type="signal peptide" evidence="1">
    <location>
        <begin position="1"/>
        <end position="38"/>
    </location>
</feature>
<evidence type="ECO:0000313" key="3">
    <source>
        <dbReference type="Proteomes" id="UP000050465"/>
    </source>
</evidence>
<feature type="chain" id="PRO_5006146579" description="DUF5666 domain-containing protein" evidence="1">
    <location>
        <begin position="39"/>
        <end position="272"/>
    </location>
</feature>
<evidence type="ECO:0000313" key="2">
    <source>
        <dbReference type="EMBL" id="KPQ32710.1"/>
    </source>
</evidence>
<accession>A0A0P7YQD2</accession>